<protein>
    <submittedName>
        <fullName evidence="1">Uncharacterized protein</fullName>
    </submittedName>
</protein>
<dbReference type="Proteomes" id="UP000230638">
    <property type="component" value="Unassembled WGS sequence"/>
</dbReference>
<name>A0A2H0CVK1_9BACT</name>
<gene>
    <name evidence="1" type="ORF">COW88_00990</name>
</gene>
<comment type="caution">
    <text evidence="1">The sequence shown here is derived from an EMBL/GenBank/DDBJ whole genome shotgun (WGS) entry which is preliminary data.</text>
</comment>
<accession>A0A2H0CVK1</accession>
<dbReference type="InterPro" id="IPR036412">
    <property type="entry name" value="HAD-like_sf"/>
</dbReference>
<dbReference type="SUPFAM" id="SSF56784">
    <property type="entry name" value="HAD-like"/>
    <property type="match status" value="1"/>
</dbReference>
<evidence type="ECO:0000313" key="2">
    <source>
        <dbReference type="Proteomes" id="UP000230638"/>
    </source>
</evidence>
<reference evidence="1 2" key="1">
    <citation type="submission" date="2017-09" db="EMBL/GenBank/DDBJ databases">
        <title>Depth-based differentiation of microbial function through sediment-hosted aquifers and enrichment of novel symbionts in the deep terrestrial subsurface.</title>
        <authorList>
            <person name="Probst A.J."/>
            <person name="Ladd B."/>
            <person name="Jarett J.K."/>
            <person name="Geller-Mcgrath D.E."/>
            <person name="Sieber C.M."/>
            <person name="Emerson J.B."/>
            <person name="Anantharaman K."/>
            <person name="Thomas B.C."/>
            <person name="Malmstrom R."/>
            <person name="Stieglmeier M."/>
            <person name="Klingl A."/>
            <person name="Woyke T."/>
            <person name="Ryan C.M."/>
            <person name="Banfield J.F."/>
        </authorList>
    </citation>
    <scope>NUCLEOTIDE SEQUENCE [LARGE SCALE GENOMIC DNA]</scope>
    <source>
        <strain evidence="1">CG22_combo_CG10-13_8_21_14_all_47_15</strain>
    </source>
</reference>
<sequence length="244" mass="27337">METSAEVDLEESKYYFDLDGTLLKGPASWGALFSELLARTPFVTSGYLAALKKVTETSLPDLSVWSPAQKTGLKAAWKRWWHSGRELQKHAKEMLEELANPDSPVVQLAVLTGRGESVLRRLTEAELERLEIISYFKSENENRIFLKPSGWSSAAWKMAFLKEQAERSPSTQLVLVENDVRTAVWVSDMAMSLGMRIQVVLLESIETSSLVLKAIGLNRTILLEKGIRLVKSLDEITNPGLKTK</sequence>
<dbReference type="AlphaFoldDB" id="A0A2H0CVK1"/>
<organism evidence="1 2">
    <name type="scientific">Candidatus Lloydbacteria bacterium CG22_combo_CG10-13_8_21_14_all_47_15</name>
    <dbReference type="NCBI Taxonomy" id="1974635"/>
    <lineage>
        <taxon>Bacteria</taxon>
        <taxon>Candidatus Lloydiibacteriota</taxon>
    </lineage>
</organism>
<proteinExistence type="predicted"/>
<dbReference type="EMBL" id="PCTL01000008">
    <property type="protein sequence ID" value="PIP73749.1"/>
    <property type="molecule type" value="Genomic_DNA"/>
</dbReference>
<evidence type="ECO:0000313" key="1">
    <source>
        <dbReference type="EMBL" id="PIP73749.1"/>
    </source>
</evidence>